<sequence length="71" mass="8183">MGLRFSHFFQIVRLRGERLTGRELLQTGLFMWLTVDLQGASWRYISDGGAVTLPAVVDFSIQPLYCKLHIR</sequence>
<dbReference type="AlphaFoldDB" id="A0A8J5MJV6"/>
<reference evidence="1" key="1">
    <citation type="journal article" date="2021" name="Sci. Adv.">
        <title>The American lobster genome reveals insights on longevity, neural, and immune adaptations.</title>
        <authorList>
            <person name="Polinski J.M."/>
            <person name="Zimin A.V."/>
            <person name="Clark K.F."/>
            <person name="Kohn A.B."/>
            <person name="Sadowski N."/>
            <person name="Timp W."/>
            <person name="Ptitsyn A."/>
            <person name="Khanna P."/>
            <person name="Romanova D.Y."/>
            <person name="Williams P."/>
            <person name="Greenwood S.J."/>
            <person name="Moroz L.L."/>
            <person name="Walt D.R."/>
            <person name="Bodnar A.G."/>
        </authorList>
    </citation>
    <scope>NUCLEOTIDE SEQUENCE</scope>
    <source>
        <strain evidence="1">GMGI-L3</strain>
    </source>
</reference>
<dbReference type="EMBL" id="JAHLQT010046276">
    <property type="protein sequence ID" value="KAG7153890.1"/>
    <property type="molecule type" value="Genomic_DNA"/>
</dbReference>
<keyword evidence="2" id="KW-1185">Reference proteome</keyword>
<proteinExistence type="predicted"/>
<gene>
    <name evidence="1" type="ORF">Hamer_G017711</name>
</gene>
<evidence type="ECO:0000313" key="2">
    <source>
        <dbReference type="Proteomes" id="UP000747542"/>
    </source>
</evidence>
<evidence type="ECO:0000313" key="1">
    <source>
        <dbReference type="EMBL" id="KAG7153890.1"/>
    </source>
</evidence>
<organism evidence="1 2">
    <name type="scientific">Homarus americanus</name>
    <name type="common">American lobster</name>
    <dbReference type="NCBI Taxonomy" id="6706"/>
    <lineage>
        <taxon>Eukaryota</taxon>
        <taxon>Metazoa</taxon>
        <taxon>Ecdysozoa</taxon>
        <taxon>Arthropoda</taxon>
        <taxon>Crustacea</taxon>
        <taxon>Multicrustacea</taxon>
        <taxon>Malacostraca</taxon>
        <taxon>Eumalacostraca</taxon>
        <taxon>Eucarida</taxon>
        <taxon>Decapoda</taxon>
        <taxon>Pleocyemata</taxon>
        <taxon>Astacidea</taxon>
        <taxon>Nephropoidea</taxon>
        <taxon>Nephropidae</taxon>
        <taxon>Homarus</taxon>
    </lineage>
</organism>
<protein>
    <submittedName>
        <fullName evidence="1">Uncharacterized protein</fullName>
    </submittedName>
</protein>
<name>A0A8J5MJV6_HOMAM</name>
<dbReference type="Proteomes" id="UP000747542">
    <property type="component" value="Unassembled WGS sequence"/>
</dbReference>
<comment type="caution">
    <text evidence="1">The sequence shown here is derived from an EMBL/GenBank/DDBJ whole genome shotgun (WGS) entry which is preliminary data.</text>
</comment>
<accession>A0A8J5MJV6</accession>